<feature type="transmembrane region" description="Helical" evidence="2">
    <location>
        <begin position="54"/>
        <end position="79"/>
    </location>
</feature>
<protein>
    <submittedName>
        <fullName evidence="3">Uncharacterized protein</fullName>
    </submittedName>
</protein>
<accession>A0A6A6JML9</accession>
<keyword evidence="2" id="KW-0472">Membrane</keyword>
<dbReference type="EMBL" id="ML986492">
    <property type="protein sequence ID" value="KAF2276906.1"/>
    <property type="molecule type" value="Genomic_DNA"/>
</dbReference>
<proteinExistence type="predicted"/>
<keyword evidence="2" id="KW-0812">Transmembrane</keyword>
<gene>
    <name evidence="3" type="ORF">EI97DRAFT_324929</name>
</gene>
<keyword evidence="2" id="KW-1133">Transmembrane helix</keyword>
<dbReference type="Proteomes" id="UP000800097">
    <property type="component" value="Unassembled WGS sequence"/>
</dbReference>
<evidence type="ECO:0000313" key="4">
    <source>
        <dbReference type="Proteomes" id="UP000800097"/>
    </source>
</evidence>
<reference evidence="3" key="1">
    <citation type="journal article" date="2020" name="Stud. Mycol.">
        <title>101 Dothideomycetes genomes: a test case for predicting lifestyles and emergence of pathogens.</title>
        <authorList>
            <person name="Haridas S."/>
            <person name="Albert R."/>
            <person name="Binder M."/>
            <person name="Bloem J."/>
            <person name="Labutti K."/>
            <person name="Salamov A."/>
            <person name="Andreopoulos B."/>
            <person name="Baker S."/>
            <person name="Barry K."/>
            <person name="Bills G."/>
            <person name="Bluhm B."/>
            <person name="Cannon C."/>
            <person name="Castanera R."/>
            <person name="Culley D."/>
            <person name="Daum C."/>
            <person name="Ezra D."/>
            <person name="Gonzalez J."/>
            <person name="Henrissat B."/>
            <person name="Kuo A."/>
            <person name="Liang C."/>
            <person name="Lipzen A."/>
            <person name="Lutzoni F."/>
            <person name="Magnuson J."/>
            <person name="Mondo S."/>
            <person name="Nolan M."/>
            <person name="Ohm R."/>
            <person name="Pangilinan J."/>
            <person name="Park H.-J."/>
            <person name="Ramirez L."/>
            <person name="Alfaro M."/>
            <person name="Sun H."/>
            <person name="Tritt A."/>
            <person name="Yoshinaga Y."/>
            <person name="Zwiers L.-H."/>
            <person name="Turgeon B."/>
            <person name="Goodwin S."/>
            <person name="Spatafora J."/>
            <person name="Crous P."/>
            <person name="Grigoriev I."/>
        </authorList>
    </citation>
    <scope>NUCLEOTIDE SEQUENCE</scope>
    <source>
        <strain evidence="3">CBS 379.55</strain>
    </source>
</reference>
<feature type="compositionally biased region" description="Basic and acidic residues" evidence="1">
    <location>
        <begin position="7"/>
        <end position="18"/>
    </location>
</feature>
<sequence>MPFSSDKGNDVHSHKSAEEEVPPYTEQPLRDRRQRVLRRARGTARRIMRAFHPLWRVALPVVGFILSLLCWCLCFPVPLVW</sequence>
<name>A0A6A6JML9_WESOR</name>
<organism evidence="3 4">
    <name type="scientific">Westerdykella ornata</name>
    <dbReference type="NCBI Taxonomy" id="318751"/>
    <lineage>
        <taxon>Eukaryota</taxon>
        <taxon>Fungi</taxon>
        <taxon>Dikarya</taxon>
        <taxon>Ascomycota</taxon>
        <taxon>Pezizomycotina</taxon>
        <taxon>Dothideomycetes</taxon>
        <taxon>Pleosporomycetidae</taxon>
        <taxon>Pleosporales</taxon>
        <taxon>Sporormiaceae</taxon>
        <taxon>Westerdykella</taxon>
    </lineage>
</organism>
<dbReference type="GeneID" id="54547891"/>
<evidence type="ECO:0000256" key="2">
    <source>
        <dbReference type="SAM" id="Phobius"/>
    </source>
</evidence>
<dbReference type="AlphaFoldDB" id="A0A6A6JML9"/>
<dbReference type="RefSeq" id="XP_033654445.1">
    <property type="nucleotide sequence ID" value="XM_033794716.1"/>
</dbReference>
<evidence type="ECO:0000313" key="3">
    <source>
        <dbReference type="EMBL" id="KAF2276906.1"/>
    </source>
</evidence>
<keyword evidence="4" id="KW-1185">Reference proteome</keyword>
<evidence type="ECO:0000256" key="1">
    <source>
        <dbReference type="SAM" id="MobiDB-lite"/>
    </source>
</evidence>
<feature type="region of interest" description="Disordered" evidence="1">
    <location>
        <begin position="1"/>
        <end position="31"/>
    </location>
</feature>